<dbReference type="EMBL" id="JMCC02000008">
    <property type="protein sequence ID" value="KIG18852.1"/>
    <property type="molecule type" value="Genomic_DNA"/>
</dbReference>
<dbReference type="PROSITE" id="PS51257">
    <property type="entry name" value="PROKAR_LIPOPROTEIN"/>
    <property type="match status" value="1"/>
</dbReference>
<dbReference type="RefSeq" id="WP_052546623.1">
    <property type="nucleotide sequence ID" value="NZ_JMCC02000008.1"/>
</dbReference>
<gene>
    <name evidence="4" type="ORF">DB30_07188</name>
</gene>
<feature type="chain" id="PRO_5002147424" evidence="3">
    <location>
        <begin position="20"/>
        <end position="430"/>
    </location>
</feature>
<keyword evidence="3" id="KW-0732">Signal</keyword>
<feature type="compositionally biased region" description="Low complexity" evidence="2">
    <location>
        <begin position="32"/>
        <end position="60"/>
    </location>
</feature>
<dbReference type="PROSITE" id="PS50005">
    <property type="entry name" value="TPR"/>
    <property type="match status" value="1"/>
</dbReference>
<feature type="region of interest" description="Disordered" evidence="2">
    <location>
        <begin position="23"/>
        <end position="63"/>
    </location>
</feature>
<dbReference type="InterPro" id="IPR011990">
    <property type="entry name" value="TPR-like_helical_dom_sf"/>
</dbReference>
<feature type="repeat" description="TPR" evidence="1">
    <location>
        <begin position="147"/>
        <end position="180"/>
    </location>
</feature>
<dbReference type="Gene3D" id="1.25.40.10">
    <property type="entry name" value="Tetratricopeptide repeat domain"/>
    <property type="match status" value="1"/>
</dbReference>
<dbReference type="Pfam" id="PF14559">
    <property type="entry name" value="TPR_19"/>
    <property type="match status" value="1"/>
</dbReference>
<feature type="signal peptide" evidence="3">
    <location>
        <begin position="1"/>
        <end position="19"/>
    </location>
</feature>
<comment type="caution">
    <text evidence="4">The sequence shown here is derived from an EMBL/GenBank/DDBJ whole genome shotgun (WGS) entry which is preliminary data.</text>
</comment>
<proteinExistence type="predicted"/>
<evidence type="ECO:0000256" key="2">
    <source>
        <dbReference type="SAM" id="MobiDB-lite"/>
    </source>
</evidence>
<dbReference type="AlphaFoldDB" id="A0A0C2DGQ9"/>
<accession>A0A0C2DGQ9</accession>
<dbReference type="SUPFAM" id="SSF48452">
    <property type="entry name" value="TPR-like"/>
    <property type="match status" value="1"/>
</dbReference>
<evidence type="ECO:0000313" key="4">
    <source>
        <dbReference type="EMBL" id="KIG18852.1"/>
    </source>
</evidence>
<keyword evidence="1" id="KW-0802">TPR repeat</keyword>
<dbReference type="InterPro" id="IPR019734">
    <property type="entry name" value="TPR_rpt"/>
</dbReference>
<protein>
    <submittedName>
        <fullName evidence="4">INTEGRAL MEMBRANE PROTEIN (Rhomboid family)</fullName>
    </submittedName>
</protein>
<evidence type="ECO:0000256" key="1">
    <source>
        <dbReference type="PROSITE-ProRule" id="PRU00339"/>
    </source>
</evidence>
<evidence type="ECO:0000256" key="3">
    <source>
        <dbReference type="SAM" id="SignalP"/>
    </source>
</evidence>
<organism evidence="4 5">
    <name type="scientific">Enhygromyxa salina</name>
    <dbReference type="NCBI Taxonomy" id="215803"/>
    <lineage>
        <taxon>Bacteria</taxon>
        <taxon>Pseudomonadati</taxon>
        <taxon>Myxococcota</taxon>
        <taxon>Polyangia</taxon>
        <taxon>Nannocystales</taxon>
        <taxon>Nannocystaceae</taxon>
        <taxon>Enhygromyxa</taxon>
    </lineage>
</organism>
<evidence type="ECO:0000313" key="5">
    <source>
        <dbReference type="Proteomes" id="UP000031599"/>
    </source>
</evidence>
<dbReference type="Proteomes" id="UP000031599">
    <property type="component" value="Unassembled WGS sequence"/>
</dbReference>
<name>A0A0C2DGQ9_9BACT</name>
<reference evidence="4 5" key="1">
    <citation type="submission" date="2014-12" db="EMBL/GenBank/DDBJ databases">
        <title>Genome assembly of Enhygromyxa salina DSM 15201.</title>
        <authorList>
            <person name="Sharma G."/>
            <person name="Subramanian S."/>
        </authorList>
    </citation>
    <scope>NUCLEOTIDE SEQUENCE [LARGE SCALE GENOMIC DNA]</scope>
    <source>
        <strain evidence="4 5">DSM 15201</strain>
    </source>
</reference>
<sequence length="430" mass="45313">MRASLGSACVVSLAILAAACGGSEPPPHERAAAATRADANPPTTPTANAPAAPRSPATNRFTPPTAKQLERSKLALQGHLDAGRAAIAAQDPPTGIAQLQAAAAINPTQPTISRELGWAQLEAGQLDQAQATLDRALHHATDLHTRAAIEFELGRVAEARADIPVATEHYTKSLELRPNELVAARLTTLTGGTEVISHSECGWIDHGPAPAHLCPAYLRTLAPGDPPPTCAYEHSAAGESGPVTVYDLELDGASKVAVFSYLEHGAGGSREIFVLNAVLDQRWYTSELTWVDHPEVGYADENLADLQLRTEQLAPGGLPELVIEWSVQGHAIDPGANIETTWSVDRLGVLMLQSGTPRWLIGLTRAAKTRSATIAGDGPPELRTRSVELEWLTKTGQVELRAGDHEPSAPIGTFALGAAPQLCPAELAGH</sequence>